<feature type="region of interest" description="Disordered" evidence="1">
    <location>
        <begin position="53"/>
        <end position="73"/>
    </location>
</feature>
<feature type="compositionally biased region" description="Low complexity" evidence="1">
    <location>
        <begin position="60"/>
        <end position="72"/>
    </location>
</feature>
<dbReference type="Proteomes" id="UP001189429">
    <property type="component" value="Unassembled WGS sequence"/>
</dbReference>
<sequence>MLGACDADWGSRVPDARTSVVGQEIARKRFRAALEQYEDHVYEMTQPIIHEWAQQRQDEGASSGSSNASGPSIIDLLPAHWRTWQRPRQRAGSLELPEF</sequence>
<gene>
    <name evidence="2" type="ORF">PCOR1329_LOCUS4485</name>
</gene>
<keyword evidence="3" id="KW-1185">Reference proteome</keyword>
<protein>
    <submittedName>
        <fullName evidence="2">Uncharacterized protein</fullName>
    </submittedName>
</protein>
<comment type="caution">
    <text evidence="2">The sequence shown here is derived from an EMBL/GenBank/DDBJ whole genome shotgun (WGS) entry which is preliminary data.</text>
</comment>
<dbReference type="EMBL" id="CAUYUJ010001159">
    <property type="protein sequence ID" value="CAK0794524.1"/>
    <property type="molecule type" value="Genomic_DNA"/>
</dbReference>
<organism evidence="2 3">
    <name type="scientific">Prorocentrum cordatum</name>
    <dbReference type="NCBI Taxonomy" id="2364126"/>
    <lineage>
        <taxon>Eukaryota</taxon>
        <taxon>Sar</taxon>
        <taxon>Alveolata</taxon>
        <taxon>Dinophyceae</taxon>
        <taxon>Prorocentrales</taxon>
        <taxon>Prorocentraceae</taxon>
        <taxon>Prorocentrum</taxon>
    </lineage>
</organism>
<reference evidence="2" key="1">
    <citation type="submission" date="2023-10" db="EMBL/GenBank/DDBJ databases">
        <authorList>
            <person name="Chen Y."/>
            <person name="Shah S."/>
            <person name="Dougan E. K."/>
            <person name="Thang M."/>
            <person name="Chan C."/>
        </authorList>
    </citation>
    <scope>NUCLEOTIDE SEQUENCE [LARGE SCALE GENOMIC DNA]</scope>
</reference>
<evidence type="ECO:0000313" key="3">
    <source>
        <dbReference type="Proteomes" id="UP001189429"/>
    </source>
</evidence>
<name>A0ABN9PQE3_9DINO</name>
<proteinExistence type="predicted"/>
<evidence type="ECO:0000313" key="2">
    <source>
        <dbReference type="EMBL" id="CAK0794524.1"/>
    </source>
</evidence>
<accession>A0ABN9PQE3</accession>
<evidence type="ECO:0000256" key="1">
    <source>
        <dbReference type="SAM" id="MobiDB-lite"/>
    </source>
</evidence>